<feature type="domain" description="Phorbol-ester/DAG-type" evidence="8">
    <location>
        <begin position="983"/>
        <end position="1019"/>
    </location>
</feature>
<dbReference type="CDD" id="cd15571">
    <property type="entry name" value="ePHD"/>
    <property type="match status" value="1"/>
</dbReference>
<dbReference type="PROSITE" id="PS51038">
    <property type="entry name" value="BAH"/>
    <property type="match status" value="1"/>
</dbReference>
<feature type="domain" description="PHD-type" evidence="12">
    <location>
        <begin position="1088"/>
        <end position="1208"/>
    </location>
</feature>
<keyword evidence="4" id="KW-0539">Nucleus</keyword>
<feature type="compositionally biased region" description="Low complexity" evidence="6">
    <location>
        <begin position="1275"/>
        <end position="1289"/>
    </location>
</feature>
<dbReference type="GO" id="GO:0003682">
    <property type="term" value="F:chromatin binding"/>
    <property type="evidence" value="ECO:0007669"/>
    <property type="project" value="InterPro"/>
</dbReference>
<evidence type="ECO:0000256" key="4">
    <source>
        <dbReference type="ARBA" id="ARBA00023242"/>
    </source>
</evidence>
<accession>A0A0F4Z3G5</accession>
<dbReference type="GO" id="GO:0006355">
    <property type="term" value="P:regulation of DNA-templated transcription"/>
    <property type="evidence" value="ECO:0007669"/>
    <property type="project" value="InterPro"/>
</dbReference>
<dbReference type="Gene3D" id="2.30.30.490">
    <property type="match status" value="1"/>
</dbReference>
<dbReference type="InterPro" id="IPR013083">
    <property type="entry name" value="Znf_RING/FYVE/PHD"/>
</dbReference>
<feature type="region of interest" description="Disordered" evidence="6">
    <location>
        <begin position="1426"/>
        <end position="1745"/>
    </location>
</feature>
<dbReference type="GO" id="GO:0048189">
    <property type="term" value="C:Lid2 complex"/>
    <property type="evidence" value="ECO:0007669"/>
    <property type="project" value="TreeGrafter"/>
</dbReference>
<dbReference type="InterPro" id="IPR017884">
    <property type="entry name" value="SANT_dom"/>
</dbReference>
<feature type="compositionally biased region" description="Pro residues" evidence="6">
    <location>
        <begin position="1512"/>
        <end position="1526"/>
    </location>
</feature>
<dbReference type="Pfam" id="PF00628">
    <property type="entry name" value="PHD"/>
    <property type="match status" value="1"/>
</dbReference>
<dbReference type="RefSeq" id="XP_013331681.1">
    <property type="nucleotide sequence ID" value="XM_013476227.1"/>
</dbReference>
<dbReference type="InterPro" id="IPR001965">
    <property type="entry name" value="Znf_PHD"/>
</dbReference>
<feature type="compositionally biased region" description="Acidic residues" evidence="6">
    <location>
        <begin position="447"/>
        <end position="461"/>
    </location>
</feature>
<protein>
    <submittedName>
        <fullName evidence="13">PHD finger and BAH domain protein (Snt2)</fullName>
    </submittedName>
</protein>
<dbReference type="InterPro" id="IPR034732">
    <property type="entry name" value="EPHD"/>
</dbReference>
<evidence type="ECO:0000259" key="9">
    <source>
        <dbReference type="PROSITE" id="PS51038"/>
    </source>
</evidence>
<dbReference type="Pfam" id="PF13832">
    <property type="entry name" value="zf-HC5HC2H_2"/>
    <property type="match status" value="1"/>
</dbReference>
<keyword evidence="1" id="KW-0479">Metal-binding</keyword>
<feature type="compositionally biased region" description="Polar residues" evidence="6">
    <location>
        <begin position="117"/>
        <end position="131"/>
    </location>
</feature>
<dbReference type="STRING" id="1408163.A0A0F4Z3G5"/>
<dbReference type="InterPro" id="IPR001025">
    <property type="entry name" value="BAH_dom"/>
</dbReference>
<feature type="domain" description="PHD-type" evidence="7">
    <location>
        <begin position="980"/>
        <end position="1030"/>
    </location>
</feature>
<dbReference type="Gene3D" id="3.30.50.10">
    <property type="entry name" value="Erythroid Transcription Factor GATA-1, subunit A"/>
    <property type="match status" value="1"/>
</dbReference>
<dbReference type="OrthoDB" id="336088at2759"/>
<name>A0A0F4Z3G5_RASE3</name>
<dbReference type="PANTHER" id="PTHR47672">
    <property type="entry name" value="E3 UBIQUITIN-PROTEIN LIGASE SNT2"/>
    <property type="match status" value="1"/>
</dbReference>
<feature type="compositionally biased region" description="Polar residues" evidence="6">
    <location>
        <begin position="1657"/>
        <end position="1666"/>
    </location>
</feature>
<feature type="region of interest" description="Disordered" evidence="6">
    <location>
        <begin position="1352"/>
        <end position="1412"/>
    </location>
</feature>
<feature type="compositionally biased region" description="Pro residues" evidence="6">
    <location>
        <begin position="1537"/>
        <end position="1564"/>
    </location>
</feature>
<evidence type="ECO:0000259" key="12">
    <source>
        <dbReference type="PROSITE" id="PS51805"/>
    </source>
</evidence>
<feature type="compositionally biased region" description="Polar residues" evidence="6">
    <location>
        <begin position="1302"/>
        <end position="1319"/>
    </location>
</feature>
<feature type="region of interest" description="Disordered" evidence="6">
    <location>
        <begin position="623"/>
        <end position="643"/>
    </location>
</feature>
<keyword evidence="2 5" id="KW-0863">Zinc-finger</keyword>
<evidence type="ECO:0000259" key="8">
    <source>
        <dbReference type="PROSITE" id="PS50081"/>
    </source>
</evidence>
<dbReference type="EMBL" id="LASV01000038">
    <property type="protein sequence ID" value="KKA25069.1"/>
    <property type="molecule type" value="Genomic_DNA"/>
</dbReference>
<reference evidence="13 14" key="1">
    <citation type="submission" date="2015-04" db="EMBL/GenBank/DDBJ databases">
        <authorList>
            <person name="Heijne W.H."/>
            <person name="Fedorova N.D."/>
            <person name="Nierman W.C."/>
            <person name="Vollebregt A.W."/>
            <person name="Zhao Z."/>
            <person name="Wu L."/>
            <person name="Kumar M."/>
            <person name="Stam H."/>
            <person name="van den Berg M.A."/>
            <person name="Pel H.J."/>
        </authorList>
    </citation>
    <scope>NUCLEOTIDE SEQUENCE [LARGE SCALE GENOMIC DNA]</scope>
    <source>
        <strain evidence="13 14">CBS 393.64</strain>
    </source>
</reference>
<dbReference type="InterPro" id="IPR009057">
    <property type="entry name" value="Homeodomain-like_sf"/>
</dbReference>
<feature type="compositionally biased region" description="Low complexity" evidence="6">
    <location>
        <begin position="165"/>
        <end position="187"/>
    </location>
</feature>
<dbReference type="GO" id="GO:0008270">
    <property type="term" value="F:zinc ion binding"/>
    <property type="evidence" value="ECO:0007669"/>
    <property type="project" value="UniProtKB-KW"/>
</dbReference>
<dbReference type="GO" id="GO:0004842">
    <property type="term" value="F:ubiquitin-protein transferase activity"/>
    <property type="evidence" value="ECO:0007669"/>
    <property type="project" value="TreeGrafter"/>
</dbReference>
<evidence type="ECO:0000256" key="1">
    <source>
        <dbReference type="ARBA" id="ARBA00022723"/>
    </source>
</evidence>
<feature type="region of interest" description="Disordered" evidence="6">
    <location>
        <begin position="1273"/>
        <end position="1332"/>
    </location>
</feature>
<dbReference type="SUPFAM" id="SSF46689">
    <property type="entry name" value="Homeodomain-like"/>
    <property type="match status" value="1"/>
</dbReference>
<proteinExistence type="predicted"/>
<dbReference type="GO" id="GO:0036205">
    <property type="term" value="P:histone catabolic process"/>
    <property type="evidence" value="ECO:0007669"/>
    <property type="project" value="TreeGrafter"/>
</dbReference>
<dbReference type="SUPFAM" id="SSF57903">
    <property type="entry name" value="FYVE/PHD zinc finger"/>
    <property type="match status" value="2"/>
</dbReference>
<evidence type="ECO:0000256" key="5">
    <source>
        <dbReference type="PROSITE-ProRule" id="PRU00146"/>
    </source>
</evidence>
<keyword evidence="14" id="KW-1185">Reference proteome</keyword>
<dbReference type="PROSITE" id="PS51293">
    <property type="entry name" value="SANT"/>
    <property type="match status" value="1"/>
</dbReference>
<dbReference type="FunFam" id="2.30.30.490:FF:000018">
    <property type="entry name" value="Lid2 complex component snt2"/>
    <property type="match status" value="1"/>
</dbReference>
<feature type="domain" description="BAH" evidence="9">
    <location>
        <begin position="222"/>
        <end position="340"/>
    </location>
</feature>
<evidence type="ECO:0000313" key="13">
    <source>
        <dbReference type="EMBL" id="KKA25069.1"/>
    </source>
</evidence>
<dbReference type="PROSITE" id="PS50016">
    <property type="entry name" value="ZF_PHD_2"/>
    <property type="match status" value="1"/>
</dbReference>
<feature type="compositionally biased region" description="Low complexity" evidence="6">
    <location>
        <begin position="37"/>
        <end position="62"/>
    </location>
</feature>
<comment type="caution">
    <text evidence="13">The sequence shown here is derived from an EMBL/GenBank/DDBJ whole genome shotgun (WGS) entry which is preliminary data.</text>
</comment>
<feature type="compositionally biased region" description="Pro residues" evidence="6">
    <location>
        <begin position="1572"/>
        <end position="1584"/>
    </location>
</feature>
<sequence length="1745" mass="188225">MSADRSSTESLQQTAEPPDAIPAGSGPAPRGKPRQPASSSKSAPMTATASSSSEAGAGSDPAQSSTSSAPYGTRSRGRNGAPRPNYAEDRDLDLDFETTSPAPSSKAASSSSKRGAAQQTGAASANGSPATESDKDAIPGTSTFSANLNASNGSAAGSKKRKQPSSGSGSVAANGSGSSKKSSTTASRVEGGRDPRYSNMMTFENTGARLNKNGQLKADDGTILSVNDHVYLICEPPGEPYYLGRIMEFLPSKENPSGPIEMVRVNWYYRPKDIQRRVPDPRLVFASMHSDPCPLSSLRGKCSILHISEIENLDEYRKQKDTFWYEKMFDRYMHRYYEVVPTKDVINVPAHVKKVLDERWKFVLCEPARKKELTGAVKTCKRCGLYAASAESVDCAVCHSTYHMSCVRPVLTKKPARGFAWACAACSRAQERRLEARNTPIIGDAPPEVDEELPEEEEDDPVPPPSATGRSSPAVADGKDITPQPATAAQIQQASMWPYRYFGIHCQMEDALDYDDRIYPRASSRIGTRHQAVVPPWYGHPVRYVKPLDLKKKGGKAGKGGSSKMSKEALAAIEAEKQERLKRPKWVQDEPPGYVRRGEDEPVPMNGKQVRTAELLFKMPEAHQIPSNRGEDDAPGSDLSPEDREKFIDDYMSRARKIAPEKGIPEYSTNFLDKALEYLYSESFNVEAALARLRRIDIYKDLQEPKLTPEQIKLFEEGVAKYGSELPQVRKHVGDIEHRHIVRYYYMWKKTPRGREIWGNYEGRRGKKESRRADSSAKLVDDIADDYDDSAFDNEKAAAKKRQFQCKFCQTRSSPQWRRAPNSSPGATVSSESSSKKGDKGQQLTVALCHRCAVLWRKYAIEWKDADDLAKKLATGGNKAWRRKMDEEMLAQILVSDETPLNISSATAATAASLGVNVTPASTTDTPQEPAKKKARTTAEKDSTATSARTSAEPAPTKKKAAEKPAEPPPIVPDPPRAKTLPCAICNKMEPMGDQHLSCRDCRLTVHRNCYGVSQSRNCTKWLCDMCANDRNPMISTCYECVLCPVTWTEHELMEPPKSTHKKKTDRDREKERMEKEMVQEAIKLYRQRQEAVGKPIGPREPLKRTAGNNWVHVTCAIWNPEIKFGNARELEPAEGFGLIPAERYREVCKICKTNKGACVTCHYPGCNAKFHVGCAFQAEYTFGFDIAPVKSSRRDTVPTIKLGEETGSATAAIWCPSHTVQTIVHEMSEPTDEEGLPALQLFARTYKQADLSLTGTVRRAAYIQQSMGASTQSNAAGSAHRRASAANGVATSHSKDEHKNSQASSSETAGDENVTASEGPTDVSRPAVSAPTGKTCVRCLTTVSPRWWPVENASRPSIGTGTTNGTTHLTNGVGPNEPFHARNRSQSSANGDHTAVDSGADAGHSQSSSAPALVECHKCHIKKPALQTSPEHPSPYSVQRAPILPAPRPTEYGPPYGPHGHPGQPGVLPRPMAPGHHPPGGYPGYDQRPGEYGDPNYRHGIGPGGSQANGFPPPPPPPAAYPGGPPQHLNGFPATAAPPPPPPPPHAPHGPPHGPPFPPPPPAQQSHYPSGAPPPPPPPPPPSSHSYPGHQNPYGPVTMPSPHSSHAPPARPYTTSMSPPDVHANIVRHSPQHSLTTAPPPPPSSRVYSMDRVLSAPSQSPSISRGSADPPVPSTPGRSDEPARPPSSGRYSGPNGTSTASGAGPGTGSGSGTVTGTGSGTGSGSGSGSGSGASASPSLKNLLS</sequence>
<feature type="compositionally biased region" description="Low complexity" evidence="6">
    <location>
        <begin position="145"/>
        <end position="157"/>
    </location>
</feature>
<dbReference type="SMART" id="SM00439">
    <property type="entry name" value="BAH"/>
    <property type="match status" value="1"/>
</dbReference>
<dbReference type="InterPro" id="IPR019787">
    <property type="entry name" value="Znf_PHD-finger"/>
</dbReference>
<feature type="domain" description="ELM2" evidence="10">
    <location>
        <begin position="522"/>
        <end position="697"/>
    </location>
</feature>
<dbReference type="InterPro" id="IPR013088">
    <property type="entry name" value="Znf_NHR/GATA"/>
</dbReference>
<evidence type="ECO:0000259" key="10">
    <source>
        <dbReference type="PROSITE" id="PS51156"/>
    </source>
</evidence>
<dbReference type="PROSITE" id="PS50081">
    <property type="entry name" value="ZF_DAG_PE_2"/>
    <property type="match status" value="1"/>
</dbReference>
<feature type="region of interest" description="Disordered" evidence="6">
    <location>
        <begin position="1"/>
        <end position="199"/>
    </location>
</feature>
<keyword evidence="3" id="KW-0862">Zinc</keyword>
<evidence type="ECO:0000259" key="11">
    <source>
        <dbReference type="PROSITE" id="PS51293"/>
    </source>
</evidence>
<organism evidence="13 14">
    <name type="scientific">Rasamsonia emersonii (strain ATCC 16479 / CBS 393.64 / IMI 116815)</name>
    <dbReference type="NCBI Taxonomy" id="1408163"/>
    <lineage>
        <taxon>Eukaryota</taxon>
        <taxon>Fungi</taxon>
        <taxon>Dikarya</taxon>
        <taxon>Ascomycota</taxon>
        <taxon>Pezizomycotina</taxon>
        <taxon>Eurotiomycetes</taxon>
        <taxon>Eurotiomycetidae</taxon>
        <taxon>Eurotiales</taxon>
        <taxon>Trichocomaceae</taxon>
        <taxon>Rasamsonia</taxon>
    </lineage>
</organism>
<dbReference type="InterPro" id="IPR011011">
    <property type="entry name" value="Znf_FYVE_PHD"/>
</dbReference>
<feature type="compositionally biased region" description="Low complexity" evidence="6">
    <location>
        <begin position="100"/>
        <end position="113"/>
    </location>
</feature>
<evidence type="ECO:0000259" key="7">
    <source>
        <dbReference type="PROSITE" id="PS50016"/>
    </source>
</evidence>
<evidence type="ECO:0000313" key="14">
    <source>
        <dbReference type="Proteomes" id="UP000053958"/>
    </source>
</evidence>
<dbReference type="PANTHER" id="PTHR47672:SF1">
    <property type="entry name" value="E3 UBIQUITIN-PROTEIN LIGASE SNT2"/>
    <property type="match status" value="1"/>
</dbReference>
<dbReference type="Pfam" id="PF13831">
    <property type="entry name" value="PHD_2"/>
    <property type="match status" value="1"/>
</dbReference>
<dbReference type="InterPro" id="IPR002219">
    <property type="entry name" value="PKC_DAG/PE"/>
</dbReference>
<feature type="compositionally biased region" description="Polar residues" evidence="6">
    <location>
        <begin position="812"/>
        <end position="829"/>
    </location>
</feature>
<dbReference type="InterPro" id="IPR000949">
    <property type="entry name" value="ELM2_dom"/>
</dbReference>
<dbReference type="Gene3D" id="1.10.10.60">
    <property type="entry name" value="Homeodomain-like"/>
    <property type="match status" value="1"/>
</dbReference>
<dbReference type="Gene3D" id="3.30.40.10">
    <property type="entry name" value="Zinc/RING finger domain, C3HC4 (zinc finger)"/>
    <property type="match status" value="3"/>
</dbReference>
<evidence type="ECO:0000256" key="3">
    <source>
        <dbReference type="ARBA" id="ARBA00022833"/>
    </source>
</evidence>
<dbReference type="InterPro" id="IPR043151">
    <property type="entry name" value="BAH_sf"/>
</dbReference>
<dbReference type="PROSITE" id="PS51805">
    <property type="entry name" value="EPHD"/>
    <property type="match status" value="1"/>
</dbReference>
<dbReference type="Proteomes" id="UP000053958">
    <property type="component" value="Unassembled WGS sequence"/>
</dbReference>
<dbReference type="CDD" id="cd04710">
    <property type="entry name" value="BAH_fungalPHD"/>
    <property type="match status" value="1"/>
</dbReference>
<feature type="region of interest" description="Disordered" evidence="6">
    <location>
        <begin position="812"/>
        <end position="840"/>
    </location>
</feature>
<feature type="region of interest" description="Disordered" evidence="6">
    <location>
        <begin position="437"/>
        <end position="489"/>
    </location>
</feature>
<feature type="compositionally biased region" description="Gly residues" evidence="6">
    <location>
        <begin position="1704"/>
        <end position="1732"/>
    </location>
</feature>
<dbReference type="SMART" id="SM00249">
    <property type="entry name" value="PHD"/>
    <property type="match status" value="3"/>
</dbReference>
<dbReference type="GeneID" id="25312988"/>
<gene>
    <name evidence="13" type="ORF">T310_0934</name>
</gene>
<evidence type="ECO:0000256" key="6">
    <source>
        <dbReference type="SAM" id="MobiDB-lite"/>
    </source>
</evidence>
<evidence type="ECO:0000256" key="2">
    <source>
        <dbReference type="ARBA" id="ARBA00022771"/>
    </source>
</evidence>
<dbReference type="PROSITE" id="PS51156">
    <property type="entry name" value="ELM2"/>
    <property type="match status" value="1"/>
</dbReference>
<dbReference type="InterPro" id="IPR029617">
    <property type="entry name" value="Snt2"/>
</dbReference>
<feature type="domain" description="SANT" evidence="11">
    <location>
        <begin position="708"/>
        <end position="753"/>
    </location>
</feature>
<feature type="region of interest" description="Disordered" evidence="6">
    <location>
        <begin position="918"/>
        <end position="978"/>
    </location>
</feature>
<feature type="compositionally biased region" description="Polar residues" evidence="6">
    <location>
        <begin position="1"/>
        <end position="15"/>
    </location>
</feature>
<feature type="compositionally biased region" description="Low complexity" evidence="6">
    <location>
        <begin position="1360"/>
        <end position="1375"/>
    </location>
</feature>
<dbReference type="Pfam" id="PF01426">
    <property type="entry name" value="BAH"/>
    <property type="match status" value="1"/>
</dbReference>